<keyword evidence="7" id="KW-1185">Reference proteome</keyword>
<name>A0ABX8WB23_9HYPH</name>
<evidence type="ECO:0000256" key="1">
    <source>
        <dbReference type="ARBA" id="ARBA00005709"/>
    </source>
</evidence>
<evidence type="ECO:0000313" key="7">
    <source>
        <dbReference type="Proteomes" id="UP000825799"/>
    </source>
</evidence>
<dbReference type="Gene3D" id="1.20.1330.10">
    <property type="entry name" value="f41 fragment of flagellin, N-terminal domain"/>
    <property type="match status" value="1"/>
</dbReference>
<sequence length="501" mass="51677">MADISLSKAVRANLLSLKGTADMMATTQNRLATGNKVNSALDNPSNWFTAKGLTNRASDLGALIDSMANGIQTLEAADNGLSAMTKTLESMQSTLRQARQDKSFQTSSYTMDTNVVSGDKLSFSGGAVGTTAVDIELASATSTKAGAAFTAIDFTNSGGNDGSVSFDIAVNGGTATTVTIDYAQANAAAADASAVTADELAAMINADLTAANVTNVSATVNDSGQIDFTSTAANESVADVTISNYTTANGATGSGITDGSGTDTLAAKTLDALVSEINTNTDLKGKIRASNDNGKLRIENQSTQALTVDGVSSGGAIDGTSSGASTILGNSVRAGLADQFNELRDQLDKLADDAQFNGINLLRGDKLKITFNETGTSSIDIQTKNGETINAFNLGVPTQLEEEQLDSDTTIDGLLTDLKAALDEVRSQASTFGSNLSIVQNRKSFTEAMINTLETGAGNLTLADMNTEAANLLALQTRQQLSQNSLSLASQADQSILQLLQ</sequence>
<dbReference type="SUPFAM" id="SSF64518">
    <property type="entry name" value="Phase 1 flagellin"/>
    <property type="match status" value="2"/>
</dbReference>
<feature type="domain" description="Flagellin C-terminal" evidence="5">
    <location>
        <begin position="419"/>
        <end position="500"/>
    </location>
</feature>
<evidence type="ECO:0000259" key="4">
    <source>
        <dbReference type="Pfam" id="PF00669"/>
    </source>
</evidence>
<dbReference type="Pfam" id="PF00700">
    <property type="entry name" value="Flagellin_C"/>
    <property type="match status" value="1"/>
</dbReference>
<dbReference type="InterPro" id="IPR046358">
    <property type="entry name" value="Flagellin_C"/>
</dbReference>
<feature type="domain" description="Flagellin N-terminal" evidence="4">
    <location>
        <begin position="13"/>
        <end position="108"/>
    </location>
</feature>
<dbReference type="Pfam" id="PF00669">
    <property type="entry name" value="Flagellin_N"/>
    <property type="match status" value="1"/>
</dbReference>
<keyword evidence="2 3" id="KW-0975">Bacterial flagellum</keyword>
<protein>
    <recommendedName>
        <fullName evidence="3">Flagellin</fullName>
    </recommendedName>
</protein>
<dbReference type="PANTHER" id="PTHR42792">
    <property type="entry name" value="FLAGELLIN"/>
    <property type="match status" value="1"/>
</dbReference>
<evidence type="ECO:0000313" key="6">
    <source>
        <dbReference type="EMBL" id="QYO75289.1"/>
    </source>
</evidence>
<proteinExistence type="inferred from homology"/>
<reference evidence="6 7" key="1">
    <citation type="submission" date="2021-08" db="EMBL/GenBank/DDBJ databases">
        <title>Devosia salina sp. nov., isolated from the South China Sea sediment.</title>
        <authorList>
            <person name="Zhou Z."/>
        </authorList>
    </citation>
    <scope>NUCLEOTIDE SEQUENCE [LARGE SCALE GENOMIC DNA]</scope>
    <source>
        <strain evidence="6 7">SCS-3</strain>
    </source>
</reference>
<dbReference type="RefSeq" id="WP_220303753.1">
    <property type="nucleotide sequence ID" value="NZ_CP080590.1"/>
</dbReference>
<evidence type="ECO:0000256" key="3">
    <source>
        <dbReference type="RuleBase" id="RU362073"/>
    </source>
</evidence>
<comment type="similarity">
    <text evidence="1 3">Belongs to the bacterial flagellin family.</text>
</comment>
<gene>
    <name evidence="6" type="ORF">K1X15_11570</name>
</gene>
<accession>A0ABX8WB23</accession>
<organism evidence="6 7">
    <name type="scientific">Devosia salina</name>
    <dbReference type="NCBI Taxonomy" id="2860336"/>
    <lineage>
        <taxon>Bacteria</taxon>
        <taxon>Pseudomonadati</taxon>
        <taxon>Pseudomonadota</taxon>
        <taxon>Alphaproteobacteria</taxon>
        <taxon>Hyphomicrobiales</taxon>
        <taxon>Devosiaceae</taxon>
        <taxon>Devosia</taxon>
    </lineage>
</organism>
<comment type="function">
    <text evidence="3">Flagellin is the subunit protein which polymerizes to form the filaments of bacterial flagella.</text>
</comment>
<dbReference type="PANTHER" id="PTHR42792:SF2">
    <property type="entry name" value="FLAGELLIN"/>
    <property type="match status" value="1"/>
</dbReference>
<evidence type="ECO:0000256" key="2">
    <source>
        <dbReference type="ARBA" id="ARBA00023143"/>
    </source>
</evidence>
<comment type="subcellular location">
    <subcellularLocation>
        <location evidence="3">Secreted</location>
    </subcellularLocation>
    <subcellularLocation>
        <location evidence="3">Bacterial flagellum</location>
    </subcellularLocation>
</comment>
<dbReference type="EMBL" id="CP080590">
    <property type="protein sequence ID" value="QYO75289.1"/>
    <property type="molecule type" value="Genomic_DNA"/>
</dbReference>
<dbReference type="InterPro" id="IPR001492">
    <property type="entry name" value="Flagellin"/>
</dbReference>
<dbReference type="Proteomes" id="UP000825799">
    <property type="component" value="Chromosome"/>
</dbReference>
<dbReference type="InterPro" id="IPR001029">
    <property type="entry name" value="Flagellin_N"/>
</dbReference>
<keyword evidence="3" id="KW-0964">Secreted</keyword>
<evidence type="ECO:0000259" key="5">
    <source>
        <dbReference type="Pfam" id="PF00700"/>
    </source>
</evidence>